<evidence type="ECO:0000256" key="1">
    <source>
        <dbReference type="SAM" id="SignalP"/>
    </source>
</evidence>
<comment type="caution">
    <text evidence="2">The sequence shown here is derived from an EMBL/GenBank/DDBJ whole genome shotgun (WGS) entry which is preliminary data.</text>
</comment>
<feature type="signal peptide" evidence="1">
    <location>
        <begin position="1"/>
        <end position="16"/>
    </location>
</feature>
<name>A0A9D4QQX1_DREPO</name>
<dbReference type="Proteomes" id="UP000828390">
    <property type="component" value="Unassembled WGS sequence"/>
</dbReference>
<reference evidence="2" key="2">
    <citation type="submission" date="2020-11" db="EMBL/GenBank/DDBJ databases">
        <authorList>
            <person name="McCartney M.A."/>
            <person name="Auch B."/>
            <person name="Kono T."/>
            <person name="Mallez S."/>
            <person name="Becker A."/>
            <person name="Gohl D.M."/>
            <person name="Silverstein K.A.T."/>
            <person name="Koren S."/>
            <person name="Bechman K.B."/>
            <person name="Herman A."/>
            <person name="Abrahante J.E."/>
            <person name="Garbe J."/>
        </authorList>
    </citation>
    <scope>NUCLEOTIDE SEQUENCE</scope>
    <source>
        <strain evidence="2">Duluth1</strain>
        <tissue evidence="2">Whole animal</tissue>
    </source>
</reference>
<evidence type="ECO:0000313" key="2">
    <source>
        <dbReference type="EMBL" id="KAH3840256.1"/>
    </source>
</evidence>
<protein>
    <recommendedName>
        <fullName evidence="4">Secreted protein</fullName>
    </recommendedName>
</protein>
<dbReference type="AlphaFoldDB" id="A0A9D4QQX1"/>
<accession>A0A9D4QQX1</accession>
<proteinExistence type="predicted"/>
<keyword evidence="1" id="KW-0732">Signal</keyword>
<feature type="chain" id="PRO_5039220354" description="Secreted protein" evidence="1">
    <location>
        <begin position="17"/>
        <end position="151"/>
    </location>
</feature>
<keyword evidence="3" id="KW-1185">Reference proteome</keyword>
<evidence type="ECO:0000313" key="3">
    <source>
        <dbReference type="Proteomes" id="UP000828390"/>
    </source>
</evidence>
<reference evidence="2" key="1">
    <citation type="journal article" date="2019" name="bioRxiv">
        <title>The Genome of the Zebra Mussel, Dreissena polymorpha: A Resource for Invasive Species Research.</title>
        <authorList>
            <person name="McCartney M.A."/>
            <person name="Auch B."/>
            <person name="Kono T."/>
            <person name="Mallez S."/>
            <person name="Zhang Y."/>
            <person name="Obille A."/>
            <person name="Becker A."/>
            <person name="Abrahante J.E."/>
            <person name="Garbe J."/>
            <person name="Badalamenti J.P."/>
            <person name="Herman A."/>
            <person name="Mangelson H."/>
            <person name="Liachko I."/>
            <person name="Sullivan S."/>
            <person name="Sone E.D."/>
            <person name="Koren S."/>
            <person name="Silverstein K.A.T."/>
            <person name="Beckman K.B."/>
            <person name="Gohl D.M."/>
        </authorList>
    </citation>
    <scope>NUCLEOTIDE SEQUENCE</scope>
    <source>
        <strain evidence="2">Duluth1</strain>
        <tissue evidence="2">Whole animal</tissue>
    </source>
</reference>
<evidence type="ECO:0008006" key="4">
    <source>
        <dbReference type="Google" id="ProtNLM"/>
    </source>
</evidence>
<organism evidence="2 3">
    <name type="scientific">Dreissena polymorpha</name>
    <name type="common">Zebra mussel</name>
    <name type="synonym">Mytilus polymorpha</name>
    <dbReference type="NCBI Taxonomy" id="45954"/>
    <lineage>
        <taxon>Eukaryota</taxon>
        <taxon>Metazoa</taxon>
        <taxon>Spiralia</taxon>
        <taxon>Lophotrochozoa</taxon>
        <taxon>Mollusca</taxon>
        <taxon>Bivalvia</taxon>
        <taxon>Autobranchia</taxon>
        <taxon>Heteroconchia</taxon>
        <taxon>Euheterodonta</taxon>
        <taxon>Imparidentia</taxon>
        <taxon>Neoheterodontei</taxon>
        <taxon>Myida</taxon>
        <taxon>Dreissenoidea</taxon>
        <taxon>Dreissenidae</taxon>
        <taxon>Dreissena</taxon>
    </lineage>
</organism>
<dbReference type="EMBL" id="JAIWYP010000004">
    <property type="protein sequence ID" value="KAH3840256.1"/>
    <property type="molecule type" value="Genomic_DNA"/>
</dbReference>
<sequence length="151" mass="16882">MKTIGAFVCVIALCYAATTHRPHGGHDHNEQDSATFQYVGSTQHLLVQWYPDKSTYNCYIVSLTDVEKAQVHTDAGMRAVEATFRKKALANSVDPDETPHDAAYPFIHLGGEEQMWDKFLAQEKFQCSGRDSKPGPLDRYASVLPLDHCSH</sequence>
<gene>
    <name evidence="2" type="ORF">DPMN_113703</name>
</gene>